<dbReference type="SMART" id="SM00679">
    <property type="entry name" value="CTNS"/>
    <property type="match status" value="2"/>
</dbReference>
<dbReference type="Gene3D" id="1.20.1280.290">
    <property type="match status" value="2"/>
</dbReference>
<dbReference type="InterPro" id="IPR006603">
    <property type="entry name" value="PQ-loop_rpt"/>
</dbReference>
<reference evidence="7 8" key="1">
    <citation type="journal article" date="2016" name="Mol. Biol. Evol.">
        <title>Comparative Genomics of Early-Diverging Mushroom-Forming Fungi Provides Insights into the Origins of Lignocellulose Decay Capabilities.</title>
        <authorList>
            <person name="Nagy L.G."/>
            <person name="Riley R."/>
            <person name="Tritt A."/>
            <person name="Adam C."/>
            <person name="Daum C."/>
            <person name="Floudas D."/>
            <person name="Sun H."/>
            <person name="Yadav J.S."/>
            <person name="Pangilinan J."/>
            <person name="Larsson K.H."/>
            <person name="Matsuura K."/>
            <person name="Barry K."/>
            <person name="Labutti K."/>
            <person name="Kuo R."/>
            <person name="Ohm R.A."/>
            <person name="Bhattacharya S.S."/>
            <person name="Shirouzu T."/>
            <person name="Yoshinaga Y."/>
            <person name="Martin F.M."/>
            <person name="Grigoriev I.V."/>
            <person name="Hibbett D.S."/>
        </authorList>
    </citation>
    <scope>NUCLEOTIDE SEQUENCE [LARGE SCALE GENOMIC DNA]</scope>
    <source>
        <strain evidence="7 8">HHB12029</strain>
    </source>
</reference>
<dbReference type="InterPro" id="IPR051415">
    <property type="entry name" value="LAAT-1"/>
</dbReference>
<keyword evidence="3 6" id="KW-1133">Transmembrane helix</keyword>
<organism evidence="7 8">
    <name type="scientific">Exidia glandulosa HHB12029</name>
    <dbReference type="NCBI Taxonomy" id="1314781"/>
    <lineage>
        <taxon>Eukaryota</taxon>
        <taxon>Fungi</taxon>
        <taxon>Dikarya</taxon>
        <taxon>Basidiomycota</taxon>
        <taxon>Agaricomycotina</taxon>
        <taxon>Agaricomycetes</taxon>
        <taxon>Auriculariales</taxon>
        <taxon>Exidiaceae</taxon>
        <taxon>Exidia</taxon>
    </lineage>
</organism>
<evidence type="ECO:0000256" key="3">
    <source>
        <dbReference type="ARBA" id="ARBA00022989"/>
    </source>
</evidence>
<feature type="transmembrane region" description="Helical" evidence="6">
    <location>
        <begin position="185"/>
        <end position="205"/>
    </location>
</feature>
<dbReference type="OrthoDB" id="407617at2759"/>
<dbReference type="Pfam" id="PF04193">
    <property type="entry name" value="PQ-loop"/>
    <property type="match status" value="2"/>
</dbReference>
<dbReference type="GO" id="GO:0016020">
    <property type="term" value="C:membrane"/>
    <property type="evidence" value="ECO:0007669"/>
    <property type="project" value="UniProtKB-SubCell"/>
</dbReference>
<dbReference type="FunCoup" id="A0A165FSF1">
    <property type="interactions" value="4"/>
</dbReference>
<keyword evidence="8" id="KW-1185">Reference proteome</keyword>
<feature type="transmembrane region" description="Helical" evidence="6">
    <location>
        <begin position="58"/>
        <end position="77"/>
    </location>
</feature>
<feature type="transmembrane region" description="Helical" evidence="6">
    <location>
        <begin position="25"/>
        <end position="46"/>
    </location>
</feature>
<dbReference type="EMBL" id="KV426072">
    <property type="protein sequence ID" value="KZV89457.1"/>
    <property type="molecule type" value="Genomic_DNA"/>
</dbReference>
<dbReference type="AlphaFoldDB" id="A0A165FSF1"/>
<dbReference type="PANTHER" id="PTHR16201:SF37">
    <property type="entry name" value="PQ-LOOP REPEAT-CONTAINING PROTEIN"/>
    <property type="match status" value="1"/>
</dbReference>
<dbReference type="InParanoid" id="A0A165FSF1"/>
<dbReference type="Proteomes" id="UP000077266">
    <property type="component" value="Unassembled WGS sequence"/>
</dbReference>
<evidence type="ECO:0000313" key="7">
    <source>
        <dbReference type="EMBL" id="KZV89457.1"/>
    </source>
</evidence>
<evidence type="ECO:0008006" key="9">
    <source>
        <dbReference type="Google" id="ProtNLM"/>
    </source>
</evidence>
<feature type="transmembrane region" description="Helical" evidence="6">
    <location>
        <begin position="89"/>
        <end position="108"/>
    </location>
</feature>
<evidence type="ECO:0000256" key="6">
    <source>
        <dbReference type="SAM" id="Phobius"/>
    </source>
</evidence>
<evidence type="ECO:0000256" key="2">
    <source>
        <dbReference type="ARBA" id="ARBA00022692"/>
    </source>
</evidence>
<feature type="transmembrane region" description="Helical" evidence="6">
    <location>
        <begin position="120"/>
        <end position="138"/>
    </location>
</feature>
<feature type="non-terminal residue" evidence="7">
    <location>
        <position position="1"/>
    </location>
</feature>
<feature type="transmembrane region" description="Helical" evidence="6">
    <location>
        <begin position="150"/>
        <end position="173"/>
    </location>
</feature>
<evidence type="ECO:0000256" key="4">
    <source>
        <dbReference type="ARBA" id="ARBA00023136"/>
    </source>
</evidence>
<dbReference type="PANTHER" id="PTHR16201">
    <property type="entry name" value="SEVEN TRANSMEMBRANE PROTEIN 1-RELATED"/>
    <property type="match status" value="1"/>
</dbReference>
<evidence type="ECO:0000313" key="8">
    <source>
        <dbReference type="Proteomes" id="UP000077266"/>
    </source>
</evidence>
<keyword evidence="2 6" id="KW-0812">Transmembrane</keyword>
<name>A0A165FSF1_EXIGL</name>
<accession>A0A165FSF1</accession>
<keyword evidence="4 6" id="KW-0472">Membrane</keyword>
<proteinExistence type="predicted"/>
<comment type="subcellular location">
    <subcellularLocation>
        <location evidence="1">Membrane</location>
        <topology evidence="1">Multi-pass membrane protein</topology>
    </subcellularLocation>
</comment>
<protein>
    <recommendedName>
        <fullName evidence="9">PQ-loop-domain-containing protein</fullName>
    </recommendedName>
</protein>
<evidence type="ECO:0000256" key="1">
    <source>
        <dbReference type="ARBA" id="ARBA00004141"/>
    </source>
</evidence>
<feature type="region of interest" description="Disordered" evidence="5">
    <location>
        <begin position="215"/>
        <end position="242"/>
    </location>
</feature>
<evidence type="ECO:0000256" key="5">
    <source>
        <dbReference type="SAM" id="MobiDB-lite"/>
    </source>
</evidence>
<gene>
    <name evidence="7" type="ORF">EXIGLDRAFT_618167</name>
</gene>
<sequence>GAVLWSIQIIPQIIHSHRAKSTAGLSTWLMLCWTVAGLPLGTYNVVQNFNIPLIIQPHMFTVLCAVAWAQCLHFSHVRGPQNFSKWQAIWSWFAFCVIIGGLETGFVFACKAGKRHNNEAPTTFFGVLSVVLILGGLIPQYYEIRKHKAVVGLSFLFLTMDLLGGVVSCLSLGELFQDKFDVLATVAYGGLVLSEVGIFVLAGILNPKANRRAREVATPTTTREEDTVDMESAGELPPVSII</sequence>